<dbReference type="PANTHER" id="PTHR46825:SF7">
    <property type="entry name" value="D-ALANYL-D-ALANINE CARBOXYPEPTIDASE"/>
    <property type="match status" value="1"/>
</dbReference>
<feature type="domain" description="Beta-lactamase-related" evidence="1">
    <location>
        <begin position="100"/>
        <end position="428"/>
    </location>
</feature>
<evidence type="ECO:0000313" key="3">
    <source>
        <dbReference type="Proteomes" id="UP001596119"/>
    </source>
</evidence>
<organism evidence="2 3">
    <name type="scientific">Pseudonocardia lutea</name>
    <dbReference type="NCBI Taxonomy" id="2172015"/>
    <lineage>
        <taxon>Bacteria</taxon>
        <taxon>Bacillati</taxon>
        <taxon>Actinomycetota</taxon>
        <taxon>Actinomycetes</taxon>
        <taxon>Pseudonocardiales</taxon>
        <taxon>Pseudonocardiaceae</taxon>
        <taxon>Pseudonocardia</taxon>
    </lineage>
</organism>
<dbReference type="InterPro" id="IPR012338">
    <property type="entry name" value="Beta-lactam/transpept-like"/>
</dbReference>
<sequence length="464" mass="48988">MLWVTCRIGKPLDRGNPACDHADHGSAGLVLAARKTLPCGQAESGVATMTISFPPPRARTRLVALAGLVALCAACTGPSGPASPAASADSTQAEAVMGVVDAVRASAHAKAVIVQVTIDGREVVTRAVGESMAGVPATTDMHFRNGAVAISYVATLLLQLVDEKKVSLDDKVSRWLPDLPYADQVTLGQLAQMTSGYVDYVSTPELTAEQYAEPFRTFTPEELIAISTKHPLLYPPGTNWNYSHTNYVILGLALEKITGQPVSTSLRDKVLGPLGLTQTTDPGTPAIPEPVLHAYTSERRPFLGIPPGTPFYEDSTYWNPSWTITRGAIQSTTIQDLNATAVGIGSGRLLSPESYQAMISKDLIGRTTALPGCATCFPQAAHYTYGLGIVSTGNWVMQNPKFAGQTGAFAYLPSRKVAVAVEVTFEEAAFDPATGDYKNAADLLARKIGAVLVPDDAPPIPPGA</sequence>
<gene>
    <name evidence="2" type="ORF">ACFQH9_18795</name>
</gene>
<dbReference type="EMBL" id="JBHSQK010000045">
    <property type="protein sequence ID" value="MFC5950318.1"/>
    <property type="molecule type" value="Genomic_DNA"/>
</dbReference>
<dbReference type="InterPro" id="IPR001466">
    <property type="entry name" value="Beta-lactam-related"/>
</dbReference>
<dbReference type="SUPFAM" id="SSF56601">
    <property type="entry name" value="beta-lactamase/transpeptidase-like"/>
    <property type="match status" value="1"/>
</dbReference>
<comment type="caution">
    <text evidence="2">The sequence shown here is derived from an EMBL/GenBank/DDBJ whole genome shotgun (WGS) entry which is preliminary data.</text>
</comment>
<reference evidence="3" key="1">
    <citation type="journal article" date="2019" name="Int. J. Syst. Evol. Microbiol.">
        <title>The Global Catalogue of Microorganisms (GCM) 10K type strain sequencing project: providing services to taxonomists for standard genome sequencing and annotation.</title>
        <authorList>
            <consortium name="The Broad Institute Genomics Platform"/>
            <consortium name="The Broad Institute Genome Sequencing Center for Infectious Disease"/>
            <person name="Wu L."/>
            <person name="Ma J."/>
        </authorList>
    </citation>
    <scope>NUCLEOTIDE SEQUENCE [LARGE SCALE GENOMIC DNA]</scope>
    <source>
        <strain evidence="3">CGMCC 4.7397</strain>
    </source>
</reference>
<protein>
    <submittedName>
        <fullName evidence="2">Serine hydrolase domain-containing protein</fullName>
        <ecNumber evidence="2">3.-.-.-</ecNumber>
    </submittedName>
</protein>
<name>A0ABW1I9L7_9PSEU</name>
<dbReference type="Pfam" id="PF00144">
    <property type="entry name" value="Beta-lactamase"/>
    <property type="match status" value="1"/>
</dbReference>
<dbReference type="EC" id="3.-.-.-" evidence="2"/>
<dbReference type="InterPro" id="IPR050491">
    <property type="entry name" value="AmpC-like"/>
</dbReference>
<dbReference type="PANTHER" id="PTHR46825">
    <property type="entry name" value="D-ALANYL-D-ALANINE-CARBOXYPEPTIDASE/ENDOPEPTIDASE AMPH"/>
    <property type="match status" value="1"/>
</dbReference>
<proteinExistence type="predicted"/>
<dbReference type="RefSeq" id="WP_379567454.1">
    <property type="nucleotide sequence ID" value="NZ_JBHSQK010000045.1"/>
</dbReference>
<dbReference type="GO" id="GO:0016787">
    <property type="term" value="F:hydrolase activity"/>
    <property type="evidence" value="ECO:0007669"/>
    <property type="project" value="UniProtKB-KW"/>
</dbReference>
<keyword evidence="3" id="KW-1185">Reference proteome</keyword>
<evidence type="ECO:0000313" key="2">
    <source>
        <dbReference type="EMBL" id="MFC5950318.1"/>
    </source>
</evidence>
<dbReference type="Proteomes" id="UP001596119">
    <property type="component" value="Unassembled WGS sequence"/>
</dbReference>
<keyword evidence="2" id="KW-0378">Hydrolase</keyword>
<accession>A0ABW1I9L7</accession>
<dbReference type="Gene3D" id="3.40.710.10">
    <property type="entry name" value="DD-peptidase/beta-lactamase superfamily"/>
    <property type="match status" value="1"/>
</dbReference>
<evidence type="ECO:0000259" key="1">
    <source>
        <dbReference type="Pfam" id="PF00144"/>
    </source>
</evidence>